<sequence length="808" mass="91279">MYQSKEIVKRSRVNAERKSMSKIPLQSKFALDSINFSSQSPIQMAGHAEDLLKIKGYIVKRIDPLEAEQYRNFRRIIAEGSGPRPHIPEFIGPFETIDELAANVEGDDRRKVHEKWQDRNPKYKYIILEDVTGGHKASKLRDLKIGTSTASKSEQKRNQGLGVGLAKFKAFRHQVLMDPAVSEKYGFRDEDAQKDGSRGAGSNLTYFKNLIAGISRPVADRLYEDVVKIIQWIEQSPTVYVGSSMLVVVNEEVPDLSRAVMIDFAHPISVELNFKPEKVEKYRSGMLKGFQSILNMISYRLNDFFSHSEFEASLMSEDYDDEVCPLPPPLLSPSLSTVDEDTVLERQPSLNAGPEMTSSGVEPLLARSMSVASVRSIPRARKDTKLLDHVGHVSEAILNHLIKMELLQRSTSRLVEASSEMQEEVSRVENSKSLEPLRGALRDYEKLVWVEDPQSLHVAYRLLLKMERMIYIWSQNYPFTQSSAKDPIFWLMGPLFQFLHLIQKEIDDVLKFILEKNYAFPSLDVHSDPQVQEAWAKVKWLLSHHVMSSDPKVRSRIANYYAHLASFSGGREIINDFTELVTEGEIVVDDPVNEELRGKRVSNRDFMVSDRIKVAGGSPRSGARASSDSSHARKIVIHPPNNMSDTSLMFEGLQEVNYDIEKISGDNEGSGEWEVLGAQVAGSKAKSKSVERAMAPTYILAPGYLRFARALEQSRRMWLFGDAGQSSPRSSVKSKDKAHKNLMRELEMGKVTLTDEVENPLRLEAFLPERINTSSKNATSKGGWFDIGTSDLVQDYEEDLIKLGYRPV</sequence>
<keyword evidence="2" id="KW-0418">Kinase</keyword>
<name>A0AAE3XMI8_9BACT</name>
<dbReference type="SUPFAM" id="SSF56104">
    <property type="entry name" value="SAICAR synthase-like"/>
    <property type="match status" value="1"/>
</dbReference>
<reference evidence="3" key="1">
    <citation type="submission" date="2023-07" db="EMBL/GenBank/DDBJ databases">
        <title>Genomic Encyclopedia of Type Strains, Phase IV (KMG-IV): sequencing the most valuable type-strain genomes for metagenomic binning, comparative biology and taxonomic classification.</title>
        <authorList>
            <person name="Goeker M."/>
        </authorList>
    </citation>
    <scope>NUCLEOTIDE SEQUENCE</scope>
    <source>
        <strain evidence="3">DSM 26174</strain>
    </source>
</reference>
<organism evidence="3 4">
    <name type="scientific">Aureibacter tunicatorum</name>
    <dbReference type="NCBI Taxonomy" id="866807"/>
    <lineage>
        <taxon>Bacteria</taxon>
        <taxon>Pseudomonadati</taxon>
        <taxon>Bacteroidota</taxon>
        <taxon>Cytophagia</taxon>
        <taxon>Cytophagales</taxon>
        <taxon>Persicobacteraceae</taxon>
        <taxon>Aureibacter</taxon>
    </lineage>
</organism>
<comment type="caution">
    <text evidence="3">The sequence shown here is derived from an EMBL/GenBank/DDBJ whole genome shotgun (WGS) entry which is preliminary data.</text>
</comment>
<evidence type="ECO:0000313" key="3">
    <source>
        <dbReference type="EMBL" id="MDR6239328.1"/>
    </source>
</evidence>
<dbReference type="GO" id="GO:0032958">
    <property type="term" value="P:inositol phosphate biosynthetic process"/>
    <property type="evidence" value="ECO:0007669"/>
    <property type="project" value="InterPro"/>
</dbReference>
<accession>A0AAE3XMI8</accession>
<dbReference type="PANTHER" id="PTHR12400">
    <property type="entry name" value="INOSITOL POLYPHOSPHATE KINASE"/>
    <property type="match status" value="1"/>
</dbReference>
<dbReference type="AlphaFoldDB" id="A0AAE3XMI8"/>
<proteinExistence type="predicted"/>
<evidence type="ECO:0000313" key="4">
    <source>
        <dbReference type="Proteomes" id="UP001185092"/>
    </source>
</evidence>
<dbReference type="InterPro" id="IPR005522">
    <property type="entry name" value="IPK"/>
</dbReference>
<evidence type="ECO:0000256" key="2">
    <source>
        <dbReference type="ARBA" id="ARBA00022777"/>
    </source>
</evidence>
<dbReference type="Pfam" id="PF03770">
    <property type="entry name" value="IPK"/>
    <property type="match status" value="1"/>
</dbReference>
<evidence type="ECO:0000256" key="1">
    <source>
        <dbReference type="ARBA" id="ARBA00022679"/>
    </source>
</evidence>
<dbReference type="Gene3D" id="3.30.470.160">
    <property type="entry name" value="Inositol polyphosphate kinase"/>
    <property type="match status" value="1"/>
</dbReference>
<dbReference type="GO" id="GO:0005737">
    <property type="term" value="C:cytoplasm"/>
    <property type="evidence" value="ECO:0007669"/>
    <property type="project" value="TreeGrafter"/>
</dbReference>
<gene>
    <name evidence="3" type="ORF">HNQ88_002365</name>
</gene>
<dbReference type="PANTHER" id="PTHR12400:SF21">
    <property type="entry name" value="KINASE"/>
    <property type="match status" value="1"/>
</dbReference>
<keyword evidence="4" id="KW-1185">Reference proteome</keyword>
<dbReference type="EMBL" id="JAVDQD010000002">
    <property type="protein sequence ID" value="MDR6239328.1"/>
    <property type="molecule type" value="Genomic_DNA"/>
</dbReference>
<keyword evidence="1" id="KW-0808">Transferase</keyword>
<dbReference type="Proteomes" id="UP001185092">
    <property type="component" value="Unassembled WGS sequence"/>
</dbReference>
<dbReference type="InterPro" id="IPR038286">
    <property type="entry name" value="IPK_sf"/>
</dbReference>
<protein>
    <submittedName>
        <fullName evidence="3">Uncharacterized protein</fullName>
    </submittedName>
</protein>
<dbReference type="GO" id="GO:0016301">
    <property type="term" value="F:kinase activity"/>
    <property type="evidence" value="ECO:0007669"/>
    <property type="project" value="UniProtKB-KW"/>
</dbReference>
<dbReference type="RefSeq" id="WP_338390270.1">
    <property type="nucleotide sequence ID" value="NZ_AP025305.1"/>
</dbReference>